<evidence type="ECO:0000256" key="1">
    <source>
        <dbReference type="ARBA" id="ARBA00004651"/>
    </source>
</evidence>
<feature type="transmembrane region" description="Helical" evidence="7">
    <location>
        <begin position="333"/>
        <end position="353"/>
    </location>
</feature>
<evidence type="ECO:0000256" key="2">
    <source>
        <dbReference type="ARBA" id="ARBA00022475"/>
    </source>
</evidence>
<dbReference type="Pfam" id="PF02653">
    <property type="entry name" value="BPD_transp_2"/>
    <property type="match status" value="1"/>
</dbReference>
<evidence type="ECO:0008006" key="10">
    <source>
        <dbReference type="Google" id="ProtNLM"/>
    </source>
</evidence>
<reference evidence="8 9" key="1">
    <citation type="submission" date="2019-10" db="EMBL/GenBank/DDBJ databases">
        <title>Dictyobacter vulcani sp. nov., within the class Ktedonobacteria, isolated from soil of volcanic Mt. Zao.</title>
        <authorList>
            <person name="Zheng Y."/>
            <person name="Wang C.M."/>
            <person name="Sakai Y."/>
            <person name="Abe K."/>
            <person name="Yokota A."/>
            <person name="Yabe S."/>
        </authorList>
    </citation>
    <scope>NUCLEOTIDE SEQUENCE [LARGE SCALE GENOMIC DNA]</scope>
    <source>
        <strain evidence="8 9">W12</strain>
    </source>
</reference>
<keyword evidence="5 7" id="KW-0472">Membrane</keyword>
<feature type="transmembrane region" description="Helical" evidence="7">
    <location>
        <begin position="422"/>
        <end position="441"/>
    </location>
</feature>
<feature type="transmembrane region" description="Helical" evidence="7">
    <location>
        <begin position="122"/>
        <end position="138"/>
    </location>
</feature>
<feature type="transmembrane region" description="Helical" evidence="7">
    <location>
        <begin position="66"/>
        <end position="88"/>
    </location>
</feature>
<dbReference type="CDD" id="cd06581">
    <property type="entry name" value="TM_PBP1_LivM_like"/>
    <property type="match status" value="1"/>
</dbReference>
<evidence type="ECO:0000313" key="9">
    <source>
        <dbReference type="Proteomes" id="UP000326912"/>
    </source>
</evidence>
<keyword evidence="3 7" id="KW-0812">Transmembrane</keyword>
<evidence type="ECO:0000256" key="5">
    <source>
        <dbReference type="ARBA" id="ARBA00023136"/>
    </source>
</evidence>
<feature type="transmembrane region" description="Helical" evidence="7">
    <location>
        <begin position="100"/>
        <end position="116"/>
    </location>
</feature>
<dbReference type="EMBL" id="BKZW01000004">
    <property type="protein sequence ID" value="GER91538.1"/>
    <property type="molecule type" value="Genomic_DNA"/>
</dbReference>
<comment type="subcellular location">
    <subcellularLocation>
        <location evidence="1">Cell membrane</location>
        <topology evidence="1">Multi-pass membrane protein</topology>
    </subcellularLocation>
</comment>
<protein>
    <recommendedName>
        <fullName evidence="10">Branched-chain amino acid ABC transporter permease</fullName>
    </recommendedName>
</protein>
<comment type="caution">
    <text evidence="8">The sequence shown here is derived from an EMBL/GenBank/DDBJ whole genome shotgun (WGS) entry which is preliminary data.</text>
</comment>
<feature type="transmembrane region" description="Helical" evidence="7">
    <location>
        <begin position="560"/>
        <end position="591"/>
    </location>
</feature>
<evidence type="ECO:0000256" key="4">
    <source>
        <dbReference type="ARBA" id="ARBA00022989"/>
    </source>
</evidence>
<feature type="transmembrane region" description="Helical" evidence="7">
    <location>
        <begin position="525"/>
        <end position="544"/>
    </location>
</feature>
<evidence type="ECO:0000256" key="7">
    <source>
        <dbReference type="SAM" id="Phobius"/>
    </source>
</evidence>
<dbReference type="PANTHER" id="PTHR30482">
    <property type="entry name" value="HIGH-AFFINITY BRANCHED-CHAIN AMINO ACID TRANSPORT SYSTEM PERMEASE"/>
    <property type="match status" value="1"/>
</dbReference>
<evidence type="ECO:0000256" key="6">
    <source>
        <dbReference type="SAM" id="MobiDB-lite"/>
    </source>
</evidence>
<keyword evidence="4 7" id="KW-1133">Transmembrane helix</keyword>
<feature type="transmembrane region" description="Helical" evidence="7">
    <location>
        <begin position="476"/>
        <end position="494"/>
    </location>
</feature>
<feature type="transmembrane region" description="Helical" evidence="7">
    <location>
        <begin position="20"/>
        <end position="39"/>
    </location>
</feature>
<dbReference type="GO" id="GO:0015658">
    <property type="term" value="F:branched-chain amino acid transmembrane transporter activity"/>
    <property type="evidence" value="ECO:0007669"/>
    <property type="project" value="InterPro"/>
</dbReference>
<organism evidence="8 9">
    <name type="scientific">Dictyobacter vulcani</name>
    <dbReference type="NCBI Taxonomy" id="2607529"/>
    <lineage>
        <taxon>Bacteria</taxon>
        <taxon>Bacillati</taxon>
        <taxon>Chloroflexota</taxon>
        <taxon>Ktedonobacteria</taxon>
        <taxon>Ktedonobacterales</taxon>
        <taxon>Dictyobacteraceae</taxon>
        <taxon>Dictyobacter</taxon>
    </lineage>
</organism>
<name>A0A5J4KP79_9CHLR</name>
<keyword evidence="9" id="KW-1185">Reference proteome</keyword>
<dbReference type="GO" id="GO:0005886">
    <property type="term" value="C:plasma membrane"/>
    <property type="evidence" value="ECO:0007669"/>
    <property type="project" value="UniProtKB-SubCell"/>
</dbReference>
<feature type="transmembrane region" description="Helical" evidence="7">
    <location>
        <begin position="203"/>
        <end position="223"/>
    </location>
</feature>
<accession>A0A5J4KP79</accession>
<proteinExistence type="predicted"/>
<dbReference type="Proteomes" id="UP000326912">
    <property type="component" value="Unassembled WGS sequence"/>
</dbReference>
<evidence type="ECO:0000256" key="3">
    <source>
        <dbReference type="ARBA" id="ARBA00022692"/>
    </source>
</evidence>
<evidence type="ECO:0000313" key="8">
    <source>
        <dbReference type="EMBL" id="GER91538.1"/>
    </source>
</evidence>
<dbReference type="PANTHER" id="PTHR30482:SF10">
    <property type="entry name" value="HIGH-AFFINITY BRANCHED-CHAIN AMINO ACID TRANSPORT PROTEIN BRAE"/>
    <property type="match status" value="1"/>
</dbReference>
<keyword evidence="2" id="KW-1003">Cell membrane</keyword>
<gene>
    <name evidence="8" type="ORF">KDW_57000</name>
</gene>
<feature type="transmembrane region" description="Helical" evidence="7">
    <location>
        <begin position="360"/>
        <end position="379"/>
    </location>
</feature>
<dbReference type="InterPro" id="IPR043428">
    <property type="entry name" value="LivM-like"/>
</dbReference>
<feature type="transmembrane region" description="Helical" evidence="7">
    <location>
        <begin position="612"/>
        <end position="636"/>
    </location>
</feature>
<feature type="transmembrane region" description="Helical" evidence="7">
    <location>
        <begin position="391"/>
        <end position="410"/>
    </location>
</feature>
<feature type="region of interest" description="Disordered" evidence="6">
    <location>
        <begin position="650"/>
        <end position="682"/>
    </location>
</feature>
<sequence length="682" mass="74843">MAVSESPRKLLPNTETRKLLLKWLVAVLVPVCVFTYVWVGEQMVNGVWLSLLYPDVTSLDHDPWSLIIQSLFLLLVYGSAIALSGYLVAADSGRRNMLEVWFDVAFATVVPLVLLAVTSNLLISIGLAVVVWGIYLFVRTRIRRARHYTPPAPLASLHVIDDKERGALLRLAQQAGLWFGIIFAVITLVADIIFFATDQLAPLLLIWVAVRTVLLPVAGYFLGRLGGRMALRYTVAPDAGIEVAQSEGAQRGRMGWRGNARKVSREEQLQSLSASRASEEARDVVPNDKPLQSRGATRIYLMLLMTFVVLYPILDPILFGSGTKGRITSYGDLGFYVILALGLNIVVGFAGLLDLGYVAFFVIGTYAWSMVGSPQFYVLTGMIARPEIFSWFFWPMLIIAALLTALWGVLLGAPTLRLRGDYLAIVTLGFGEIIPIVFTQMDKYTNGTDGIAGVYPPATPCIGSFCLNWSNSPTPYYYLILILIGVCIFANVRLRDSRMGRAWIAIREDEIAAASSGINLVNTKLFAFAAGAFFAGIAGVYHAAKLGTVAPGDFNSTDSIIYLAMVVIGGLGSIPGVLVGAVVVYAINLLILNQLDTYASDPSNFLHFLPQLIHNFTFSNVRNLLFGIILIVIMIFRPEGLIPSARRRRELHHTTNEDEEAEPSALDQPPGTPEFEAEMKVE</sequence>
<feature type="transmembrane region" description="Helical" evidence="7">
    <location>
        <begin position="299"/>
        <end position="321"/>
    </location>
</feature>
<feature type="transmembrane region" description="Helical" evidence="7">
    <location>
        <begin position="175"/>
        <end position="197"/>
    </location>
</feature>
<dbReference type="AlphaFoldDB" id="A0A5J4KP79"/>
<dbReference type="InterPro" id="IPR001851">
    <property type="entry name" value="ABC_transp_permease"/>
</dbReference>
<dbReference type="RefSeq" id="WP_151759183.1">
    <property type="nucleotide sequence ID" value="NZ_BKZW01000004.1"/>
</dbReference>